<feature type="region of interest" description="Disordered" evidence="1">
    <location>
        <begin position="347"/>
        <end position="371"/>
    </location>
</feature>
<accession>A0A0S6UAH8</accession>
<dbReference type="Pfam" id="PF03551">
    <property type="entry name" value="PadR"/>
    <property type="match status" value="1"/>
</dbReference>
<dbReference type="Pfam" id="PF10865">
    <property type="entry name" value="DUF2703"/>
    <property type="match status" value="1"/>
</dbReference>
<protein>
    <submittedName>
        <fullName evidence="3">Predicted transcriptional regulators</fullName>
    </submittedName>
</protein>
<organism evidence="3">
    <name type="scientific">Moorella thermoacetica Y72</name>
    <dbReference type="NCBI Taxonomy" id="1325331"/>
    <lineage>
        <taxon>Bacteria</taxon>
        <taxon>Bacillati</taxon>
        <taxon>Bacillota</taxon>
        <taxon>Clostridia</taxon>
        <taxon>Neomoorellales</taxon>
        <taxon>Neomoorellaceae</taxon>
        <taxon>Neomoorella</taxon>
    </lineage>
</organism>
<reference evidence="3" key="1">
    <citation type="journal article" date="2014" name="Gene">
        <title>Genome-guided analysis of transformation efficiency and carbon dioxide assimilation by Moorella thermoacetica Y72.</title>
        <authorList>
            <person name="Tsukahara K."/>
            <person name="Kita A."/>
            <person name="Nakashimada Y."/>
            <person name="Hoshino T."/>
            <person name="Murakami K."/>
        </authorList>
    </citation>
    <scope>NUCLEOTIDE SEQUENCE [LARGE SCALE GENOMIC DNA]</scope>
    <source>
        <strain evidence="3">Y72</strain>
    </source>
</reference>
<evidence type="ECO:0000313" key="3">
    <source>
        <dbReference type="EMBL" id="GAF25455.1"/>
    </source>
</evidence>
<dbReference type="InterPro" id="IPR036388">
    <property type="entry name" value="WH-like_DNA-bd_sf"/>
</dbReference>
<dbReference type="SUPFAM" id="SSF46785">
    <property type="entry name" value="Winged helix' DNA-binding domain"/>
    <property type="match status" value="1"/>
</dbReference>
<dbReference type="PANTHER" id="PTHR43252">
    <property type="entry name" value="TRANSCRIPTIONAL REGULATOR YQJI"/>
    <property type="match status" value="1"/>
</dbReference>
<evidence type="ECO:0000259" key="2">
    <source>
        <dbReference type="Pfam" id="PF03551"/>
    </source>
</evidence>
<gene>
    <name evidence="3" type="ORF">MTY_0788</name>
</gene>
<dbReference type="InterPro" id="IPR021219">
    <property type="entry name" value="DUF2703"/>
</dbReference>
<dbReference type="Gene3D" id="1.10.10.10">
    <property type="entry name" value="Winged helix-like DNA-binding domain superfamily/Winged helix DNA-binding domain"/>
    <property type="match status" value="1"/>
</dbReference>
<sequence>MAKMNYTDREYWNGIIKMCLSKFFILRVLYTQPMHGYEIARTVAQVTRGCCTPTEGTIYPVLREFEEGGYVTSSLEIAGGRERKVYTLTPKGQEAFRVAVEAWKEVTGYILEAVKLEDYASTRRRCIMAGAKGILSNYSGLREGNCYSVRNEEIPVGQCRTAASSCSCGSSLPGSFDKEEGGEIGISPDTQASQRSLDIEFLYLDLDSCTRCSGTARNLEEALNEVAGVLQATGIQVNLHKIHVQSEEQALALGFVSSPTIRINGRDIQLDVRESLCESCGEICGEDVDCRVWVYQGKEYTEAPKGMIIEAILKHVYGGGNESPAEREKTLQELPDNLKRFFAARRKKEEGGAGRKPAPEPQDSCCGISPLSKCCK</sequence>
<feature type="domain" description="Transcription regulator PadR N-terminal" evidence="2">
    <location>
        <begin position="25"/>
        <end position="97"/>
    </location>
</feature>
<dbReference type="AlphaFoldDB" id="A0A0S6UAH8"/>
<proteinExistence type="predicted"/>
<dbReference type="InterPro" id="IPR036390">
    <property type="entry name" value="WH_DNA-bd_sf"/>
</dbReference>
<evidence type="ECO:0000256" key="1">
    <source>
        <dbReference type="SAM" id="MobiDB-lite"/>
    </source>
</evidence>
<dbReference type="PANTHER" id="PTHR43252:SF7">
    <property type="entry name" value="TRANSCRIPTIONAL REGULATOR YQJI"/>
    <property type="match status" value="1"/>
</dbReference>
<dbReference type="Proteomes" id="UP000063718">
    <property type="component" value="Unassembled WGS sequence"/>
</dbReference>
<name>A0A0S6UAH8_NEOTH</name>
<dbReference type="EMBL" id="DF238840">
    <property type="protein sequence ID" value="GAF25455.1"/>
    <property type="molecule type" value="Genomic_DNA"/>
</dbReference>
<dbReference type="InterPro" id="IPR005149">
    <property type="entry name" value="Tscrpt_reg_PadR_N"/>
</dbReference>